<feature type="region of interest" description="Disordered" evidence="1">
    <location>
        <begin position="1"/>
        <end position="23"/>
    </location>
</feature>
<reference evidence="2" key="1">
    <citation type="submission" date="2021-06" db="EMBL/GenBank/DDBJ databases">
        <authorList>
            <person name="Kallberg Y."/>
            <person name="Tangrot J."/>
            <person name="Rosling A."/>
        </authorList>
    </citation>
    <scope>NUCLEOTIDE SEQUENCE</scope>
    <source>
        <strain evidence="2">UK204</strain>
    </source>
</reference>
<evidence type="ECO:0000256" key="1">
    <source>
        <dbReference type="SAM" id="MobiDB-lite"/>
    </source>
</evidence>
<protein>
    <submittedName>
        <fullName evidence="2">1753_t:CDS:1</fullName>
    </submittedName>
</protein>
<feature type="non-terminal residue" evidence="2">
    <location>
        <position position="373"/>
    </location>
</feature>
<keyword evidence="3" id="KW-1185">Reference proteome</keyword>
<comment type="caution">
    <text evidence="2">The sequence shown here is derived from an EMBL/GenBank/DDBJ whole genome shotgun (WGS) entry which is preliminary data.</text>
</comment>
<dbReference type="EMBL" id="CAJVPQ010013444">
    <property type="protein sequence ID" value="CAG8735852.1"/>
    <property type="molecule type" value="Genomic_DNA"/>
</dbReference>
<feature type="compositionally biased region" description="Polar residues" evidence="1">
    <location>
        <begin position="9"/>
        <end position="22"/>
    </location>
</feature>
<evidence type="ECO:0000313" key="2">
    <source>
        <dbReference type="EMBL" id="CAG8735852.1"/>
    </source>
</evidence>
<dbReference type="OrthoDB" id="2403215at2759"/>
<evidence type="ECO:0000313" key="3">
    <source>
        <dbReference type="Proteomes" id="UP000789570"/>
    </source>
</evidence>
<dbReference type="Proteomes" id="UP000789570">
    <property type="component" value="Unassembled WGS sequence"/>
</dbReference>
<gene>
    <name evidence="2" type="ORF">FCALED_LOCUS15300</name>
</gene>
<accession>A0A9N9IGA5</accession>
<organism evidence="2 3">
    <name type="scientific">Funneliformis caledonium</name>
    <dbReference type="NCBI Taxonomy" id="1117310"/>
    <lineage>
        <taxon>Eukaryota</taxon>
        <taxon>Fungi</taxon>
        <taxon>Fungi incertae sedis</taxon>
        <taxon>Mucoromycota</taxon>
        <taxon>Glomeromycotina</taxon>
        <taxon>Glomeromycetes</taxon>
        <taxon>Glomerales</taxon>
        <taxon>Glomeraceae</taxon>
        <taxon>Funneliformis</taxon>
    </lineage>
</organism>
<name>A0A9N9IGA5_9GLOM</name>
<dbReference type="AlphaFoldDB" id="A0A9N9IGA5"/>
<proteinExistence type="predicted"/>
<feature type="non-terminal residue" evidence="2">
    <location>
        <position position="1"/>
    </location>
</feature>
<sequence>KTPVRSTRGRTSQTLSNDQSLDSLEKGMINIQEQVKIGFNHLSSEIRSLGSSKSKQKSIKYHQKSIKINDLINLSDEIDDYEVDTEQEEIEEISPVYEDSFSEGGREYKDSKLQEKTQKQLIKKKRKEIRNGRRKWKDGKLNENQKKEKKRIGHITNHLSEKRGRRLKGALSMTNNPKYREWIKGHGIKNVNEILSRNDYHSPKESNPENDPSSSIECKRLLVYKPSWRTEKLTYFLHMIDEYVEEYFPENKKNKDASTNTIWWIINDRGPLSPLFKSIDLEKDEYLESSDKNKEDINVEPTYDGVSQFTYNEVSQSLQKKKGINNFNILYIIQLDCESRSSLEQAASRDIISKRKLKLKSSNRDDNDELYLS</sequence>